<dbReference type="Proteomes" id="UP001595444">
    <property type="component" value="Unassembled WGS sequence"/>
</dbReference>
<dbReference type="GO" id="GO:0016787">
    <property type="term" value="F:hydrolase activity"/>
    <property type="evidence" value="ECO:0007669"/>
    <property type="project" value="UniProtKB-KW"/>
</dbReference>
<dbReference type="Pfam" id="PF01042">
    <property type="entry name" value="Ribonuc_L-PSP"/>
    <property type="match status" value="1"/>
</dbReference>
<keyword evidence="2" id="KW-0378">Hydrolase</keyword>
<dbReference type="EMBL" id="JBHRSL010000028">
    <property type="protein sequence ID" value="MFC3053778.1"/>
    <property type="molecule type" value="Genomic_DNA"/>
</dbReference>
<sequence>MLKSKYLRTVMVGGAAIITALTATIPSFAQPITHLNPSTLPDAAAAGYSQITVMEAGKLAFISGQVAWRANGEPVPDTLSGQTEVVVANAQAALKAIGASAKNIVMVRAYMTDLRPETIAEVMPHLNILFDGHLPSLTGVGVTALAAPDLMIELEMTVRLD</sequence>
<evidence type="ECO:0000313" key="2">
    <source>
        <dbReference type="EMBL" id="MFC3053778.1"/>
    </source>
</evidence>
<dbReference type="PANTHER" id="PTHR11803:SF58">
    <property type="entry name" value="PROTEIN HMF1-RELATED"/>
    <property type="match status" value="1"/>
</dbReference>
<protein>
    <submittedName>
        <fullName evidence="2">RidA family protein</fullName>
        <ecNumber evidence="2">3.5.-.-</ecNumber>
    </submittedName>
</protein>
<organism evidence="2 3">
    <name type="scientific">Kordiimonas pumila</name>
    <dbReference type="NCBI Taxonomy" id="2161677"/>
    <lineage>
        <taxon>Bacteria</taxon>
        <taxon>Pseudomonadati</taxon>
        <taxon>Pseudomonadota</taxon>
        <taxon>Alphaproteobacteria</taxon>
        <taxon>Kordiimonadales</taxon>
        <taxon>Kordiimonadaceae</taxon>
        <taxon>Kordiimonas</taxon>
    </lineage>
</organism>
<reference evidence="3" key="1">
    <citation type="journal article" date="2019" name="Int. J. Syst. Evol. Microbiol.">
        <title>The Global Catalogue of Microorganisms (GCM) 10K type strain sequencing project: providing services to taxonomists for standard genome sequencing and annotation.</title>
        <authorList>
            <consortium name="The Broad Institute Genomics Platform"/>
            <consortium name="The Broad Institute Genome Sequencing Center for Infectious Disease"/>
            <person name="Wu L."/>
            <person name="Ma J."/>
        </authorList>
    </citation>
    <scope>NUCLEOTIDE SEQUENCE [LARGE SCALE GENOMIC DNA]</scope>
    <source>
        <strain evidence="3">KCTC 62164</strain>
    </source>
</reference>
<dbReference type="RefSeq" id="WP_228073747.1">
    <property type="nucleotide sequence ID" value="NZ_CP061205.1"/>
</dbReference>
<dbReference type="SUPFAM" id="SSF55298">
    <property type="entry name" value="YjgF-like"/>
    <property type="match status" value="1"/>
</dbReference>
<comment type="similarity">
    <text evidence="1">Belongs to the RutC family.</text>
</comment>
<gene>
    <name evidence="2" type="ORF">ACFOKA_17900</name>
</gene>
<evidence type="ECO:0000313" key="3">
    <source>
        <dbReference type="Proteomes" id="UP001595444"/>
    </source>
</evidence>
<evidence type="ECO:0000256" key="1">
    <source>
        <dbReference type="ARBA" id="ARBA00010552"/>
    </source>
</evidence>
<dbReference type="PANTHER" id="PTHR11803">
    <property type="entry name" value="2-IMINOBUTANOATE/2-IMINOPROPANOATE DEAMINASE RIDA"/>
    <property type="match status" value="1"/>
</dbReference>
<keyword evidence="3" id="KW-1185">Reference proteome</keyword>
<dbReference type="InterPro" id="IPR035959">
    <property type="entry name" value="RutC-like_sf"/>
</dbReference>
<proteinExistence type="inferred from homology"/>
<dbReference type="InterPro" id="IPR006175">
    <property type="entry name" value="YjgF/YER057c/UK114"/>
</dbReference>
<comment type="caution">
    <text evidence="2">The sequence shown here is derived from an EMBL/GenBank/DDBJ whole genome shotgun (WGS) entry which is preliminary data.</text>
</comment>
<name>A0ABV7D991_9PROT</name>
<dbReference type="Gene3D" id="3.30.1330.40">
    <property type="entry name" value="RutC-like"/>
    <property type="match status" value="1"/>
</dbReference>
<dbReference type="EC" id="3.5.-.-" evidence="2"/>
<accession>A0ABV7D991</accession>
<dbReference type="CDD" id="cd00448">
    <property type="entry name" value="YjgF_YER057c_UK114_family"/>
    <property type="match status" value="1"/>
</dbReference>